<dbReference type="RefSeq" id="WP_090531976.1">
    <property type="nucleotide sequence ID" value="NZ_FNRQ01000002.1"/>
</dbReference>
<dbReference type="AlphaFoldDB" id="A0A1H4CN09"/>
<reference evidence="2" key="1">
    <citation type="submission" date="2016-10" db="EMBL/GenBank/DDBJ databases">
        <authorList>
            <person name="Varghese N."/>
            <person name="Submissions S."/>
        </authorList>
    </citation>
    <scope>NUCLEOTIDE SEQUENCE [LARGE SCALE GENOMIC DNA]</scope>
    <source>
        <strain evidence="2">LMG 24000</strain>
    </source>
</reference>
<dbReference type="EMBL" id="FNRQ01000002">
    <property type="protein sequence ID" value="SEA61835.1"/>
    <property type="molecule type" value="Genomic_DNA"/>
</dbReference>
<evidence type="ECO:0000313" key="2">
    <source>
        <dbReference type="Proteomes" id="UP000198638"/>
    </source>
</evidence>
<dbReference type="Proteomes" id="UP000198638">
    <property type="component" value="Unassembled WGS sequence"/>
</dbReference>
<accession>A0A1H4CN09</accession>
<dbReference type="InterPro" id="IPR011652">
    <property type="entry name" value="MORN_2"/>
</dbReference>
<dbReference type="Pfam" id="PF07661">
    <property type="entry name" value="MORN_2"/>
    <property type="match status" value="1"/>
</dbReference>
<dbReference type="OrthoDB" id="9083346at2"/>
<gene>
    <name evidence="1" type="ORF">SAMN05192564_102395</name>
</gene>
<proteinExistence type="predicted"/>
<organism evidence="1 2">
    <name type="scientific">Paraburkholderia sartisoli</name>
    <dbReference type="NCBI Taxonomy" id="83784"/>
    <lineage>
        <taxon>Bacteria</taxon>
        <taxon>Pseudomonadati</taxon>
        <taxon>Pseudomonadota</taxon>
        <taxon>Betaproteobacteria</taxon>
        <taxon>Burkholderiales</taxon>
        <taxon>Burkholderiaceae</taxon>
        <taxon>Paraburkholderia</taxon>
    </lineage>
</organism>
<keyword evidence="2" id="KW-1185">Reference proteome</keyword>
<protein>
    <recommendedName>
        <fullName evidence="3">Antitoxin component YwqK of the YwqJK toxin-antitoxin module</fullName>
    </recommendedName>
</protein>
<evidence type="ECO:0008006" key="3">
    <source>
        <dbReference type="Google" id="ProtNLM"/>
    </source>
</evidence>
<dbReference type="SUPFAM" id="SSF82185">
    <property type="entry name" value="Histone H3 K4-specific methyltransferase SET7/9 N-terminal domain"/>
    <property type="match status" value="2"/>
</dbReference>
<sequence>MNAATLPVDSGSPASATRVVDVHDDAGRLVTRMSFAGDVQHGEMVRYGPGGTVLLNAMFALGVLSGPSRAFDASGAPLIESHYVDGKLHGLVTTWQKGVPVSRQQYALGALNGESVSYAPGGLVTSRVKYVKGLPDGEALFMHDGVVVRRVRYRLGVLEGETLDYAEDGALSQVSPYHAGLLDGTVRRYGPDGQVMQERRYVQGKPQGAWRAIPAGGDSAAAPRLSQRLERWVRG</sequence>
<dbReference type="Gene3D" id="2.20.110.10">
    <property type="entry name" value="Histone H3 K4-specific methyltransferase SET7/9 N-terminal domain"/>
    <property type="match status" value="2"/>
</dbReference>
<evidence type="ECO:0000313" key="1">
    <source>
        <dbReference type="EMBL" id="SEA61835.1"/>
    </source>
</evidence>
<dbReference type="STRING" id="83784.SAMN05192564_102395"/>
<name>A0A1H4CN09_9BURK</name>